<evidence type="ECO:0000313" key="5">
    <source>
        <dbReference type="EMBL" id="WGV52384.2"/>
    </source>
</evidence>
<evidence type="ECO:0000256" key="2">
    <source>
        <dbReference type="SAM" id="Phobius"/>
    </source>
</evidence>
<dbReference type="OMA" id="FVALVYW"/>
<name>A0A0C2VNP3_RHOER</name>
<keyword evidence="6" id="KW-1185">Reference proteome</keyword>
<dbReference type="Proteomes" id="UP000627573">
    <property type="component" value="Unassembled WGS sequence"/>
</dbReference>
<evidence type="ECO:0000313" key="6">
    <source>
        <dbReference type="Proteomes" id="UP000627573"/>
    </source>
</evidence>
<dbReference type="Proteomes" id="UP001230933">
    <property type="component" value="Chromosome"/>
</dbReference>
<keyword evidence="2" id="KW-0472">Membrane</keyword>
<proteinExistence type="predicted"/>
<keyword evidence="2" id="KW-0812">Transmembrane</keyword>
<feature type="transmembrane region" description="Helical" evidence="2">
    <location>
        <begin position="6"/>
        <end position="25"/>
    </location>
</feature>
<dbReference type="KEGG" id="reb:XU06_13945"/>
<gene>
    <name evidence="4" type="ORF">I3517_30780</name>
    <name evidence="5" type="ORF">QIE55_14675</name>
</gene>
<dbReference type="GeneID" id="57487058"/>
<feature type="region of interest" description="Disordered" evidence="1">
    <location>
        <begin position="157"/>
        <end position="193"/>
    </location>
</feature>
<evidence type="ECO:0000259" key="3">
    <source>
        <dbReference type="Pfam" id="PF25362"/>
    </source>
</evidence>
<dbReference type="RefSeq" id="WP_020907699.1">
    <property type="nucleotide sequence ID" value="NZ_CP011295.1"/>
</dbReference>
<sequence>MDRALWIIGLAIFWVAMIGLMYVGWRGRARRQKDKIGELPTVPATLGELLVLPTTGLYVGSTIAPSWQDRIAVGDLGFRATCEISRYSGGILVERDGASAIWIPEKSIRAIRTENGLAGKVMSKDGVLVIRWELPSGTEIDTGVRGDDKTVYPDWVKPVTASNKTASNKTASNKTNDNEDASSGDIEQNGKNA</sequence>
<reference evidence="4 6" key="1">
    <citation type="submission" date="2020-12" db="EMBL/GenBank/DDBJ databases">
        <title>Draft genome sequence of furan degrading bacterial strain FUR100.</title>
        <authorList>
            <person name="Woiski C."/>
        </authorList>
    </citation>
    <scope>NUCLEOTIDE SEQUENCE [LARGE SCALE GENOMIC DNA]</scope>
    <source>
        <strain evidence="4 6">FUR100</strain>
    </source>
</reference>
<reference evidence="5" key="2">
    <citation type="submission" date="2023-08" db="EMBL/GenBank/DDBJ databases">
        <title>Isolation and Characterization of Rhodococcus erythropolis MGMM8.</title>
        <authorList>
            <person name="Diabankana R.G.C."/>
            <person name="Afordoanyi D.M."/>
            <person name="Validov S.Z."/>
        </authorList>
    </citation>
    <scope>NUCLEOTIDE SEQUENCE</scope>
    <source>
        <strain evidence="5">MGMM8</strain>
    </source>
</reference>
<dbReference type="InterPro" id="IPR057446">
    <property type="entry name" value="PH_bac"/>
</dbReference>
<dbReference type="Pfam" id="PF25362">
    <property type="entry name" value="bPH_11"/>
    <property type="match status" value="1"/>
</dbReference>
<evidence type="ECO:0000313" key="4">
    <source>
        <dbReference type="EMBL" id="MBH5146996.1"/>
    </source>
</evidence>
<feature type="compositionally biased region" description="Polar residues" evidence="1">
    <location>
        <begin position="160"/>
        <end position="175"/>
    </location>
</feature>
<keyword evidence="2" id="KW-1133">Transmembrane helix</keyword>
<protein>
    <submittedName>
        <fullName evidence="4">Transporter</fullName>
    </submittedName>
</protein>
<organism evidence="4 6">
    <name type="scientific">Rhodococcus erythropolis</name>
    <name type="common">Arthrobacter picolinophilus</name>
    <dbReference type="NCBI Taxonomy" id="1833"/>
    <lineage>
        <taxon>Bacteria</taxon>
        <taxon>Bacillati</taxon>
        <taxon>Actinomycetota</taxon>
        <taxon>Actinomycetes</taxon>
        <taxon>Mycobacteriales</taxon>
        <taxon>Nocardiaceae</taxon>
        <taxon>Rhodococcus</taxon>
        <taxon>Rhodococcus erythropolis group</taxon>
    </lineage>
</organism>
<feature type="domain" description="PH" evidence="3">
    <location>
        <begin position="36"/>
        <end position="158"/>
    </location>
</feature>
<dbReference type="EMBL" id="JAECSB010000097">
    <property type="protein sequence ID" value="MBH5146996.1"/>
    <property type="molecule type" value="Genomic_DNA"/>
</dbReference>
<dbReference type="EMBL" id="CP124545">
    <property type="protein sequence ID" value="WGV52384.2"/>
    <property type="molecule type" value="Genomic_DNA"/>
</dbReference>
<evidence type="ECO:0000256" key="1">
    <source>
        <dbReference type="SAM" id="MobiDB-lite"/>
    </source>
</evidence>
<dbReference type="AlphaFoldDB" id="A0A0C2VNP3"/>
<accession>A0A0C2VNP3</accession>